<evidence type="ECO:0000256" key="1">
    <source>
        <dbReference type="ARBA" id="ARBA00023015"/>
    </source>
</evidence>
<dbReference type="InterPro" id="IPR049445">
    <property type="entry name" value="TetR_SbtR-like_C"/>
</dbReference>
<keyword evidence="7" id="KW-1185">Reference proteome</keyword>
<evidence type="ECO:0000313" key="7">
    <source>
        <dbReference type="Proteomes" id="UP000632138"/>
    </source>
</evidence>
<dbReference type="PANTHER" id="PTHR30055:SF234">
    <property type="entry name" value="HTH-TYPE TRANSCRIPTIONAL REGULATOR BETI"/>
    <property type="match status" value="1"/>
</dbReference>
<feature type="domain" description="HTH tetR-type" evidence="5">
    <location>
        <begin position="6"/>
        <end position="65"/>
    </location>
</feature>
<keyword evidence="1" id="KW-0805">Transcription regulation</keyword>
<accession>A0ABS2AGA1</accession>
<organism evidence="6 7">
    <name type="scientific">Paractinoplanes ovalisporus</name>
    <dbReference type="NCBI Taxonomy" id="2810368"/>
    <lineage>
        <taxon>Bacteria</taxon>
        <taxon>Bacillati</taxon>
        <taxon>Actinomycetota</taxon>
        <taxon>Actinomycetes</taxon>
        <taxon>Micromonosporales</taxon>
        <taxon>Micromonosporaceae</taxon>
        <taxon>Paractinoplanes</taxon>
    </lineage>
</organism>
<gene>
    <name evidence="6" type="ORF">JIG36_25185</name>
</gene>
<dbReference type="InterPro" id="IPR009057">
    <property type="entry name" value="Homeodomain-like_sf"/>
</dbReference>
<dbReference type="InterPro" id="IPR001647">
    <property type="entry name" value="HTH_TetR"/>
</dbReference>
<dbReference type="Proteomes" id="UP000632138">
    <property type="component" value="Unassembled WGS sequence"/>
</dbReference>
<dbReference type="PRINTS" id="PR00455">
    <property type="entry name" value="HTHTETR"/>
</dbReference>
<dbReference type="InterPro" id="IPR050109">
    <property type="entry name" value="HTH-type_TetR-like_transc_reg"/>
</dbReference>
<evidence type="ECO:0000256" key="2">
    <source>
        <dbReference type="ARBA" id="ARBA00023125"/>
    </source>
</evidence>
<dbReference type="PANTHER" id="PTHR30055">
    <property type="entry name" value="HTH-TYPE TRANSCRIPTIONAL REGULATOR RUTR"/>
    <property type="match status" value="1"/>
</dbReference>
<comment type="caution">
    <text evidence="6">The sequence shown here is derived from an EMBL/GenBank/DDBJ whole genome shotgun (WGS) entry which is preliminary data.</text>
</comment>
<dbReference type="EMBL" id="JAENHP010000008">
    <property type="protein sequence ID" value="MBM2618857.1"/>
    <property type="molecule type" value="Genomic_DNA"/>
</dbReference>
<dbReference type="RefSeq" id="WP_203378863.1">
    <property type="nucleotide sequence ID" value="NZ_JAENHP010000008.1"/>
</dbReference>
<keyword evidence="3" id="KW-0804">Transcription</keyword>
<name>A0ABS2AGA1_9ACTN</name>
<dbReference type="Gene3D" id="1.10.357.10">
    <property type="entry name" value="Tetracycline Repressor, domain 2"/>
    <property type="match status" value="1"/>
</dbReference>
<dbReference type="Pfam" id="PF00440">
    <property type="entry name" value="TetR_N"/>
    <property type="match status" value="1"/>
</dbReference>
<feature type="DNA-binding region" description="H-T-H motif" evidence="4">
    <location>
        <begin position="28"/>
        <end position="47"/>
    </location>
</feature>
<dbReference type="Pfam" id="PF21597">
    <property type="entry name" value="TetR_C_43"/>
    <property type="match status" value="1"/>
</dbReference>
<dbReference type="PROSITE" id="PS50977">
    <property type="entry name" value="HTH_TETR_2"/>
    <property type="match status" value="1"/>
</dbReference>
<dbReference type="InterPro" id="IPR036271">
    <property type="entry name" value="Tet_transcr_reg_TetR-rel_C_sf"/>
</dbReference>
<keyword evidence="2 4" id="KW-0238">DNA-binding</keyword>
<proteinExistence type="predicted"/>
<evidence type="ECO:0000256" key="4">
    <source>
        <dbReference type="PROSITE-ProRule" id="PRU00335"/>
    </source>
</evidence>
<reference evidence="6 7" key="1">
    <citation type="submission" date="2021-01" db="EMBL/GenBank/DDBJ databases">
        <title>Actinoplanes sp. nov. LDG1-06 isolated from lichen.</title>
        <authorList>
            <person name="Saeng-In P."/>
            <person name="Phongsopitanun W."/>
            <person name="Kanchanasin P."/>
            <person name="Yuki M."/>
            <person name="Kudo T."/>
            <person name="Ohkuma M."/>
            <person name="Tanasupawat S."/>
        </authorList>
    </citation>
    <scope>NUCLEOTIDE SEQUENCE [LARGE SCALE GENOMIC DNA]</scope>
    <source>
        <strain evidence="6 7">LDG1-06</strain>
    </source>
</reference>
<dbReference type="SUPFAM" id="SSF48498">
    <property type="entry name" value="Tetracyclin repressor-like, C-terminal domain"/>
    <property type="match status" value="1"/>
</dbReference>
<evidence type="ECO:0000313" key="6">
    <source>
        <dbReference type="EMBL" id="MBM2618857.1"/>
    </source>
</evidence>
<protein>
    <submittedName>
        <fullName evidence="6">TetR/AcrR family transcriptional regulator</fullName>
    </submittedName>
</protein>
<dbReference type="SUPFAM" id="SSF46689">
    <property type="entry name" value="Homeodomain-like"/>
    <property type="match status" value="1"/>
</dbReference>
<sequence>MRADARRNYEQILAAAEAEVARAGADASLEEIARRAGVGSATLHRHFPSRQALLEAVFHDRVVALCDRARELAAGGDAGPALTDWLRSLASYGAVTRGLARSLLGGTQNPTAGTCETMLLEAGDALLRPARAAGAVRPEVTIVDLLTLVNAVSLATEGSPDAGAEAARLVTLALDGVRPRD</sequence>
<evidence type="ECO:0000259" key="5">
    <source>
        <dbReference type="PROSITE" id="PS50977"/>
    </source>
</evidence>
<evidence type="ECO:0000256" key="3">
    <source>
        <dbReference type="ARBA" id="ARBA00023163"/>
    </source>
</evidence>